<dbReference type="AlphaFoldDB" id="A0A5C5V1J4"/>
<sequence>MATDAAQFWTWFSEQHERFRSINASLNGESLLSELQLHLHQYDPDLWFQISEPLSEGYNELIITADGVKSKFALVDSLVATAPEIPKWHIIALKPPYGFDFVHEFGEVSLNSSELWFLPLRSKSNPSLVGLRIGVPDLSPHLREETENSLWLVLEGGIGERACAERIHHIEVVMLPATPEDEGYIKLPELGDYLDWLSRNSQSSV</sequence>
<keyword evidence="2" id="KW-1185">Reference proteome</keyword>
<evidence type="ECO:0000313" key="2">
    <source>
        <dbReference type="Proteomes" id="UP000316714"/>
    </source>
</evidence>
<dbReference type="RefSeq" id="WP_146567872.1">
    <property type="nucleotide sequence ID" value="NZ_SIHJ01000003.1"/>
</dbReference>
<gene>
    <name evidence="1" type="ORF">KOR34_42370</name>
</gene>
<reference evidence="1 2" key="1">
    <citation type="submission" date="2019-02" db="EMBL/GenBank/DDBJ databases">
        <title>Deep-cultivation of Planctomycetes and their phenomic and genomic characterization uncovers novel biology.</title>
        <authorList>
            <person name="Wiegand S."/>
            <person name="Jogler M."/>
            <person name="Boedeker C."/>
            <person name="Pinto D."/>
            <person name="Vollmers J."/>
            <person name="Rivas-Marin E."/>
            <person name="Kohn T."/>
            <person name="Peeters S.H."/>
            <person name="Heuer A."/>
            <person name="Rast P."/>
            <person name="Oberbeckmann S."/>
            <person name="Bunk B."/>
            <person name="Jeske O."/>
            <person name="Meyerdierks A."/>
            <person name="Storesund J.E."/>
            <person name="Kallscheuer N."/>
            <person name="Luecker S."/>
            <person name="Lage O.M."/>
            <person name="Pohl T."/>
            <person name="Merkel B.J."/>
            <person name="Hornburger P."/>
            <person name="Mueller R.-W."/>
            <person name="Bruemmer F."/>
            <person name="Labrenz M."/>
            <person name="Spormann A.M."/>
            <person name="Op Den Camp H."/>
            <person name="Overmann J."/>
            <person name="Amann R."/>
            <person name="Jetten M.S.M."/>
            <person name="Mascher T."/>
            <person name="Medema M.H."/>
            <person name="Devos D.P."/>
            <person name="Kaster A.-K."/>
            <person name="Ovreas L."/>
            <person name="Rohde M."/>
            <person name="Galperin M.Y."/>
            <person name="Jogler C."/>
        </authorList>
    </citation>
    <scope>NUCLEOTIDE SEQUENCE [LARGE SCALE GENOMIC DNA]</scope>
    <source>
        <strain evidence="1 2">KOR34</strain>
    </source>
</reference>
<dbReference type="Proteomes" id="UP000316714">
    <property type="component" value="Unassembled WGS sequence"/>
</dbReference>
<protein>
    <submittedName>
        <fullName evidence="1">Uncharacterized protein</fullName>
    </submittedName>
</protein>
<proteinExistence type="predicted"/>
<evidence type="ECO:0000313" key="1">
    <source>
        <dbReference type="EMBL" id="TWT32474.1"/>
    </source>
</evidence>
<organism evidence="1 2">
    <name type="scientific">Posidoniimonas corsicana</name>
    <dbReference type="NCBI Taxonomy" id="1938618"/>
    <lineage>
        <taxon>Bacteria</taxon>
        <taxon>Pseudomonadati</taxon>
        <taxon>Planctomycetota</taxon>
        <taxon>Planctomycetia</taxon>
        <taxon>Pirellulales</taxon>
        <taxon>Lacipirellulaceae</taxon>
        <taxon>Posidoniimonas</taxon>
    </lineage>
</organism>
<dbReference type="EMBL" id="SIHJ01000003">
    <property type="protein sequence ID" value="TWT32474.1"/>
    <property type="molecule type" value="Genomic_DNA"/>
</dbReference>
<dbReference type="OrthoDB" id="6115512at2"/>
<accession>A0A5C5V1J4</accession>
<name>A0A5C5V1J4_9BACT</name>
<comment type="caution">
    <text evidence="1">The sequence shown here is derived from an EMBL/GenBank/DDBJ whole genome shotgun (WGS) entry which is preliminary data.</text>
</comment>